<dbReference type="Proteomes" id="UP000315983">
    <property type="component" value="Unassembled WGS sequence"/>
</dbReference>
<evidence type="ECO:0008006" key="3">
    <source>
        <dbReference type="Google" id="ProtNLM"/>
    </source>
</evidence>
<reference evidence="1 2" key="1">
    <citation type="submission" date="2019-06" db="EMBL/GenBank/DDBJ databases">
        <title>Sequencing the genomes of 1000 actinobacteria strains.</title>
        <authorList>
            <person name="Klenk H.-P."/>
        </authorList>
    </citation>
    <scope>NUCLEOTIDE SEQUENCE [LARGE SCALE GENOMIC DNA]</scope>
    <source>
        <strain evidence="1 2">DSM 44819</strain>
    </source>
</reference>
<dbReference type="EMBL" id="VFOL01000001">
    <property type="protein sequence ID" value="TQL36511.1"/>
    <property type="molecule type" value="Genomic_DNA"/>
</dbReference>
<evidence type="ECO:0000313" key="2">
    <source>
        <dbReference type="Proteomes" id="UP000315983"/>
    </source>
</evidence>
<accession>A0A542XKX8</accession>
<dbReference type="SUPFAM" id="SSF102405">
    <property type="entry name" value="MCP/YpsA-like"/>
    <property type="match status" value="1"/>
</dbReference>
<dbReference type="AlphaFoldDB" id="A0A542XKX8"/>
<protein>
    <recommendedName>
        <fullName evidence="3">TIGR00725 family protein</fullName>
    </recommendedName>
</protein>
<dbReference type="GeneID" id="93770900"/>
<proteinExistence type="predicted"/>
<dbReference type="GO" id="GO:0005829">
    <property type="term" value="C:cytosol"/>
    <property type="evidence" value="ECO:0007669"/>
    <property type="project" value="TreeGrafter"/>
</dbReference>
<gene>
    <name evidence="1" type="ORF">FB564_1610</name>
</gene>
<comment type="caution">
    <text evidence="1">The sequence shown here is derived from an EMBL/GenBank/DDBJ whole genome shotgun (WGS) entry which is preliminary data.</text>
</comment>
<evidence type="ECO:0000313" key="1">
    <source>
        <dbReference type="EMBL" id="TQL36511.1"/>
    </source>
</evidence>
<dbReference type="PANTHER" id="PTHR43393:SF3">
    <property type="entry name" value="LYSINE DECARBOXYLASE-LIKE PROTEIN"/>
    <property type="match status" value="1"/>
</dbReference>
<dbReference type="RefSeq" id="WP_018801719.1">
    <property type="nucleotide sequence ID" value="NZ_JAMQNB010000006.1"/>
</dbReference>
<dbReference type="PANTHER" id="PTHR43393">
    <property type="entry name" value="CYTOKININ RIBOSIDE 5'-MONOPHOSPHATE PHOSPHORIBOHYDROLASE"/>
    <property type="match status" value="1"/>
</dbReference>
<name>A0A542XKX8_SALAC</name>
<dbReference type="Gene3D" id="3.40.50.450">
    <property type="match status" value="1"/>
</dbReference>
<organism evidence="1 2">
    <name type="scientific">Salinispora arenicola</name>
    <dbReference type="NCBI Taxonomy" id="168697"/>
    <lineage>
        <taxon>Bacteria</taxon>
        <taxon>Bacillati</taxon>
        <taxon>Actinomycetota</taxon>
        <taxon>Actinomycetes</taxon>
        <taxon>Micromonosporales</taxon>
        <taxon>Micromonosporaceae</taxon>
        <taxon>Salinispora</taxon>
    </lineage>
</organism>
<dbReference type="Pfam" id="PF18306">
    <property type="entry name" value="LDcluster4"/>
    <property type="match status" value="1"/>
</dbReference>
<dbReference type="InterPro" id="IPR041164">
    <property type="entry name" value="LDcluster4"/>
</dbReference>
<dbReference type="InterPro" id="IPR052341">
    <property type="entry name" value="LOG_family_nucleotidases"/>
</dbReference>
<sequence>MAVQVAVCGPRYCTDDDVDNARRVGELLADRGATIICGGGVGVMAACAAGARAKNGVVIGIRPNDSKDGACPDLSATIVTNMGEARNAIIVWSADAVISVGGSWGTLSEVALAMRRGQVPVVALGGWRVVQADGELVPGLRYVDTAEAAVAEALHSARST</sequence>